<reference evidence="1 2" key="1">
    <citation type="journal article" date="2015" name="Proc. Natl. Acad. Sci. U.S.A.">
        <title>The resurrection genome of Boea hygrometrica: A blueprint for survival of dehydration.</title>
        <authorList>
            <person name="Xiao L."/>
            <person name="Yang G."/>
            <person name="Zhang L."/>
            <person name="Yang X."/>
            <person name="Zhao S."/>
            <person name="Ji Z."/>
            <person name="Zhou Q."/>
            <person name="Hu M."/>
            <person name="Wang Y."/>
            <person name="Chen M."/>
            <person name="Xu Y."/>
            <person name="Jin H."/>
            <person name="Xiao X."/>
            <person name="Hu G."/>
            <person name="Bao F."/>
            <person name="Hu Y."/>
            <person name="Wan P."/>
            <person name="Li L."/>
            <person name="Deng X."/>
            <person name="Kuang T."/>
            <person name="Xiang C."/>
            <person name="Zhu J.K."/>
            <person name="Oliver M.J."/>
            <person name="He Y."/>
        </authorList>
    </citation>
    <scope>NUCLEOTIDE SEQUENCE [LARGE SCALE GENOMIC DNA]</scope>
    <source>
        <strain evidence="2">cv. XS01</strain>
    </source>
</reference>
<dbReference type="EMBL" id="KV017481">
    <property type="protein sequence ID" value="KZV18265.1"/>
    <property type="molecule type" value="Genomic_DNA"/>
</dbReference>
<gene>
    <name evidence="1" type="ORF">F511_24232</name>
</gene>
<dbReference type="Proteomes" id="UP000250235">
    <property type="component" value="Unassembled WGS sequence"/>
</dbReference>
<organism evidence="1 2">
    <name type="scientific">Dorcoceras hygrometricum</name>
    <dbReference type="NCBI Taxonomy" id="472368"/>
    <lineage>
        <taxon>Eukaryota</taxon>
        <taxon>Viridiplantae</taxon>
        <taxon>Streptophyta</taxon>
        <taxon>Embryophyta</taxon>
        <taxon>Tracheophyta</taxon>
        <taxon>Spermatophyta</taxon>
        <taxon>Magnoliopsida</taxon>
        <taxon>eudicotyledons</taxon>
        <taxon>Gunneridae</taxon>
        <taxon>Pentapetalae</taxon>
        <taxon>asterids</taxon>
        <taxon>lamiids</taxon>
        <taxon>Lamiales</taxon>
        <taxon>Gesneriaceae</taxon>
        <taxon>Didymocarpoideae</taxon>
        <taxon>Trichosporeae</taxon>
        <taxon>Loxocarpinae</taxon>
        <taxon>Dorcoceras</taxon>
    </lineage>
</organism>
<sequence>MTFHYATLRLNQSHPSILDQTLQIVSFHQWLDRVDIIPPCHCPVIRHYGHIVATSLPSHLVSLELLNTHRDDAYVRSANCVSKCPLRQWDVQVLQLRLRQSLGRGLVGALHLLALEEPSRVYHKLY</sequence>
<proteinExistence type="predicted"/>
<evidence type="ECO:0000313" key="1">
    <source>
        <dbReference type="EMBL" id="KZV18265.1"/>
    </source>
</evidence>
<dbReference type="AlphaFoldDB" id="A0A2Z7AA68"/>
<protein>
    <submittedName>
        <fullName evidence="1">Granule-bound starch synthase 2, chloroplastic/amyloplastic</fullName>
    </submittedName>
</protein>
<name>A0A2Z7AA68_9LAMI</name>
<keyword evidence="2" id="KW-1185">Reference proteome</keyword>
<accession>A0A2Z7AA68</accession>
<evidence type="ECO:0000313" key="2">
    <source>
        <dbReference type="Proteomes" id="UP000250235"/>
    </source>
</evidence>